<evidence type="ECO:0000313" key="2">
    <source>
        <dbReference type="EMBL" id="BAX58563.1"/>
    </source>
</evidence>
<sequence>MHGAARVADACIRLPIAPAGEMRAARQPRTAREQRTTVRP</sequence>
<name>A0A1Y1BFG4_9BURK</name>
<evidence type="ECO:0000313" key="3">
    <source>
        <dbReference type="Proteomes" id="UP000218432"/>
    </source>
</evidence>
<protein>
    <submittedName>
        <fullName evidence="2">Uncharacterized protein</fullName>
    </submittedName>
</protein>
<accession>A0A1Y1BFG4</accession>
<feature type="compositionally biased region" description="Basic and acidic residues" evidence="1">
    <location>
        <begin position="30"/>
        <end position="40"/>
    </location>
</feature>
<dbReference type="EMBL" id="AP018111">
    <property type="protein sequence ID" value="BAX58563.1"/>
    <property type="molecule type" value="Genomic_DNA"/>
</dbReference>
<dbReference type="Proteomes" id="UP000218432">
    <property type="component" value="Chromosome 1"/>
</dbReference>
<organism evidence="2 3">
    <name type="scientific">Burkholderia stabilis</name>
    <dbReference type="NCBI Taxonomy" id="95485"/>
    <lineage>
        <taxon>Bacteria</taxon>
        <taxon>Pseudomonadati</taxon>
        <taxon>Pseudomonadota</taxon>
        <taxon>Betaproteobacteria</taxon>
        <taxon>Burkholderiales</taxon>
        <taxon>Burkholderiaceae</taxon>
        <taxon>Burkholderia</taxon>
        <taxon>Burkholderia cepacia complex</taxon>
    </lineage>
</organism>
<gene>
    <name evidence="2" type="ORF">BSFP_013800</name>
</gene>
<evidence type="ECO:0000256" key="1">
    <source>
        <dbReference type="SAM" id="MobiDB-lite"/>
    </source>
</evidence>
<reference evidence="2 3" key="1">
    <citation type="journal article" date="2017" name="Genome Announc.">
        <title>Complete Genome Sequence of Burkholderia stabilis FERMP-21014.</title>
        <authorList>
            <person name="Konishi K."/>
            <person name="Kumagai T."/>
            <person name="Sakasegawa S."/>
            <person name="Tamura T."/>
        </authorList>
    </citation>
    <scope>NUCLEOTIDE SEQUENCE [LARGE SCALE GENOMIC DNA]</scope>
    <source>
        <strain evidence="2 3">FERMP-21014</strain>
    </source>
</reference>
<dbReference type="AlphaFoldDB" id="A0A1Y1BFG4"/>
<feature type="region of interest" description="Disordered" evidence="1">
    <location>
        <begin position="17"/>
        <end position="40"/>
    </location>
</feature>
<proteinExistence type="predicted"/>